<keyword evidence="7 8" id="KW-0133">Cell shape</keyword>
<sequence length="489" mass="53773">MDYYLYPGSDWIINIKVKMNLQGKAVLVLGMGETGLSMVKWLLRQGAKVRAADSRQEPPTWKEMIEKYSEVQVYRGKFEAQILDGIEIIAISPGVPVADSFVQQAIRLGIPVIGDLVLFSWALEQNKLPKPKILAITGSNGKTTVTSMVGAMLRKSGWDVAVAGNIGPAVLSVLMEQLDVGNWPQAWVLETSSFQLETTHNLNADVATVLNVSEDHLDRYTCMQDYIAAKLKIFLRENGSVCAQILNRNDSRISEMALAEGKQITFGWDMPPTHVDFGILQDGDDLWLMEGPHRLVRTTELVVNGLHNAVNALAALAMCRALDIAIDPLVSALREFRGLPHRMEKVAAFNGVTFFDDSKSTNVGATIAALNGMKQNVILIAGGDGKGQDFSHLRQAVAENTRAVVLIGRDAEIIADELKDCGVPIHFATTMEEAMQKSFLLAQAGDVVLLSPACASFDMFRNYIHRAEVFVAAVKDIENKFFNFGQKKH</sequence>
<dbReference type="GO" id="GO:0009252">
    <property type="term" value="P:peptidoglycan biosynthetic process"/>
    <property type="evidence" value="ECO:0007669"/>
    <property type="project" value="UniProtKB-UniRule"/>
</dbReference>
<dbReference type="PANTHER" id="PTHR43692:SF1">
    <property type="entry name" value="UDP-N-ACETYLMURAMOYLALANINE--D-GLUTAMATE LIGASE"/>
    <property type="match status" value="1"/>
</dbReference>
<comment type="pathway">
    <text evidence="2 7 8">Cell wall biogenesis; peptidoglycan biosynthesis.</text>
</comment>
<dbReference type="SUPFAM" id="SSF53623">
    <property type="entry name" value="MurD-like peptide ligases, catalytic domain"/>
    <property type="match status" value="1"/>
</dbReference>
<dbReference type="Pfam" id="PF08245">
    <property type="entry name" value="Mur_ligase_M"/>
    <property type="match status" value="1"/>
</dbReference>
<dbReference type="GO" id="GO:0008764">
    <property type="term" value="F:UDP-N-acetylmuramoylalanine-D-glutamate ligase activity"/>
    <property type="evidence" value="ECO:0007669"/>
    <property type="project" value="UniProtKB-UniRule"/>
</dbReference>
<dbReference type="Proteomes" id="UP000182882">
    <property type="component" value="Unassembled WGS sequence"/>
</dbReference>
<evidence type="ECO:0000256" key="4">
    <source>
        <dbReference type="ARBA" id="ARBA00022598"/>
    </source>
</evidence>
<evidence type="ECO:0000256" key="1">
    <source>
        <dbReference type="ARBA" id="ARBA00004496"/>
    </source>
</evidence>
<dbReference type="Gene3D" id="3.40.50.720">
    <property type="entry name" value="NAD(P)-binding Rossmann-like Domain"/>
    <property type="match status" value="1"/>
</dbReference>
<protein>
    <recommendedName>
        <fullName evidence="7 8">UDP-N-acetylmuramoylalanine--D-glutamate ligase</fullName>
        <ecNumber evidence="7 8">6.3.2.9</ecNumber>
    </recommendedName>
    <alternativeName>
        <fullName evidence="7">D-glutamic acid-adding enzyme</fullName>
    </alternativeName>
    <alternativeName>
        <fullName evidence="7">UDP-N-acetylmuramoyl-L-alanyl-D-glutamate synthetase</fullName>
    </alternativeName>
</protein>
<comment type="catalytic activity">
    <reaction evidence="7 8">
        <text>UDP-N-acetyl-alpha-D-muramoyl-L-alanine + D-glutamate + ATP = UDP-N-acetyl-alpha-D-muramoyl-L-alanyl-D-glutamate + ADP + phosphate + H(+)</text>
        <dbReference type="Rhea" id="RHEA:16429"/>
        <dbReference type="ChEBI" id="CHEBI:15378"/>
        <dbReference type="ChEBI" id="CHEBI:29986"/>
        <dbReference type="ChEBI" id="CHEBI:30616"/>
        <dbReference type="ChEBI" id="CHEBI:43474"/>
        <dbReference type="ChEBI" id="CHEBI:83898"/>
        <dbReference type="ChEBI" id="CHEBI:83900"/>
        <dbReference type="ChEBI" id="CHEBI:456216"/>
        <dbReference type="EC" id="6.3.2.9"/>
    </reaction>
</comment>
<proteinExistence type="inferred from homology"/>
<dbReference type="AlphaFoldDB" id="A0A1H2DNI1"/>
<evidence type="ECO:0000256" key="7">
    <source>
        <dbReference type="HAMAP-Rule" id="MF_00639"/>
    </source>
</evidence>
<evidence type="ECO:0000256" key="6">
    <source>
        <dbReference type="ARBA" id="ARBA00022840"/>
    </source>
</evidence>
<dbReference type="GO" id="GO:0051301">
    <property type="term" value="P:cell division"/>
    <property type="evidence" value="ECO:0007669"/>
    <property type="project" value="UniProtKB-KW"/>
</dbReference>
<evidence type="ECO:0000256" key="3">
    <source>
        <dbReference type="ARBA" id="ARBA00022490"/>
    </source>
</evidence>
<keyword evidence="7 8" id="KW-0961">Cell wall biogenesis/degradation</keyword>
<feature type="domain" description="Mur ligase central" evidence="10">
    <location>
        <begin position="136"/>
        <end position="318"/>
    </location>
</feature>
<dbReference type="GO" id="GO:0005737">
    <property type="term" value="C:cytoplasm"/>
    <property type="evidence" value="ECO:0007669"/>
    <property type="project" value="UniProtKB-SubCell"/>
</dbReference>
<dbReference type="NCBIfam" id="TIGR01087">
    <property type="entry name" value="murD"/>
    <property type="match status" value="1"/>
</dbReference>
<organism evidence="11 12">
    <name type="scientific">Nitrosomonas ureae</name>
    <dbReference type="NCBI Taxonomy" id="44577"/>
    <lineage>
        <taxon>Bacteria</taxon>
        <taxon>Pseudomonadati</taxon>
        <taxon>Pseudomonadota</taxon>
        <taxon>Betaproteobacteria</taxon>
        <taxon>Nitrosomonadales</taxon>
        <taxon>Nitrosomonadaceae</taxon>
        <taxon>Nitrosomonas</taxon>
    </lineage>
</organism>
<feature type="binding site" evidence="7">
    <location>
        <begin position="138"/>
        <end position="144"/>
    </location>
    <ligand>
        <name>ATP</name>
        <dbReference type="ChEBI" id="CHEBI:30616"/>
    </ligand>
</feature>
<reference evidence="12" key="1">
    <citation type="submission" date="2016-10" db="EMBL/GenBank/DDBJ databases">
        <authorList>
            <person name="Varghese N."/>
            <person name="Submissions S."/>
        </authorList>
    </citation>
    <scope>NUCLEOTIDE SEQUENCE [LARGE SCALE GENOMIC DNA]</scope>
    <source>
        <strain evidence="12">Nm10</strain>
    </source>
</reference>
<comment type="similarity">
    <text evidence="7">Belongs to the MurCDEF family.</text>
</comment>
<dbReference type="GO" id="GO:0008360">
    <property type="term" value="P:regulation of cell shape"/>
    <property type="evidence" value="ECO:0007669"/>
    <property type="project" value="UniProtKB-KW"/>
</dbReference>
<dbReference type="InterPro" id="IPR036615">
    <property type="entry name" value="Mur_ligase_C_dom_sf"/>
</dbReference>
<keyword evidence="7 8" id="KW-0131">Cell cycle</keyword>
<keyword evidence="3 7" id="KW-0963">Cytoplasm</keyword>
<dbReference type="Pfam" id="PF21799">
    <property type="entry name" value="MurD-like_N"/>
    <property type="match status" value="1"/>
</dbReference>
<dbReference type="InterPro" id="IPR005762">
    <property type="entry name" value="MurD"/>
</dbReference>
<comment type="subcellular location">
    <subcellularLocation>
        <location evidence="1 7 8">Cytoplasm</location>
    </subcellularLocation>
</comment>
<dbReference type="GO" id="GO:0005524">
    <property type="term" value="F:ATP binding"/>
    <property type="evidence" value="ECO:0007669"/>
    <property type="project" value="UniProtKB-UniRule"/>
</dbReference>
<name>A0A1H2DNI1_9PROT</name>
<keyword evidence="7 8" id="KW-0573">Peptidoglycan synthesis</keyword>
<keyword evidence="6 7" id="KW-0067">ATP-binding</keyword>
<dbReference type="GO" id="GO:0071555">
    <property type="term" value="P:cell wall organization"/>
    <property type="evidence" value="ECO:0007669"/>
    <property type="project" value="UniProtKB-KW"/>
</dbReference>
<evidence type="ECO:0000256" key="2">
    <source>
        <dbReference type="ARBA" id="ARBA00004752"/>
    </source>
</evidence>
<dbReference type="SUPFAM" id="SSF51984">
    <property type="entry name" value="MurCD N-terminal domain"/>
    <property type="match status" value="1"/>
</dbReference>
<dbReference type="Gene3D" id="3.90.190.20">
    <property type="entry name" value="Mur ligase, C-terminal domain"/>
    <property type="match status" value="1"/>
</dbReference>
<evidence type="ECO:0000256" key="8">
    <source>
        <dbReference type="RuleBase" id="RU003664"/>
    </source>
</evidence>
<keyword evidence="5 7" id="KW-0547">Nucleotide-binding</keyword>
<dbReference type="SUPFAM" id="SSF53244">
    <property type="entry name" value="MurD-like peptide ligases, peptide-binding domain"/>
    <property type="match status" value="1"/>
</dbReference>
<evidence type="ECO:0000313" key="12">
    <source>
        <dbReference type="Proteomes" id="UP000182882"/>
    </source>
</evidence>
<evidence type="ECO:0000259" key="10">
    <source>
        <dbReference type="Pfam" id="PF08245"/>
    </source>
</evidence>
<dbReference type="Gene3D" id="3.40.1190.10">
    <property type="entry name" value="Mur-like, catalytic domain"/>
    <property type="match status" value="1"/>
</dbReference>
<evidence type="ECO:0000259" key="9">
    <source>
        <dbReference type="Pfam" id="PF02875"/>
    </source>
</evidence>
<dbReference type="EMBL" id="FNLN01000001">
    <property type="protein sequence ID" value="SDT83918.1"/>
    <property type="molecule type" value="Genomic_DNA"/>
</dbReference>
<dbReference type="InterPro" id="IPR036565">
    <property type="entry name" value="Mur-like_cat_sf"/>
</dbReference>
<keyword evidence="7 8" id="KW-0132">Cell division</keyword>
<keyword evidence="12" id="KW-1185">Reference proteome</keyword>
<feature type="domain" description="Mur ligase C-terminal" evidence="9">
    <location>
        <begin position="341"/>
        <end position="454"/>
    </location>
</feature>
<dbReference type="InterPro" id="IPR013221">
    <property type="entry name" value="Mur_ligase_cen"/>
</dbReference>
<keyword evidence="4 7" id="KW-0436">Ligase</keyword>
<dbReference type="UniPathway" id="UPA00219"/>
<comment type="function">
    <text evidence="7 8">Cell wall formation. Catalyzes the addition of glutamate to the nucleotide precursor UDP-N-acetylmuramoyl-L-alanine (UMA).</text>
</comment>
<dbReference type="EC" id="6.3.2.9" evidence="7 8"/>
<dbReference type="HAMAP" id="MF_00639">
    <property type="entry name" value="MurD"/>
    <property type="match status" value="1"/>
</dbReference>
<gene>
    <name evidence="7" type="primary">murD</name>
    <name evidence="11" type="ORF">SAMN05216406_10149</name>
</gene>
<evidence type="ECO:0000256" key="5">
    <source>
        <dbReference type="ARBA" id="ARBA00022741"/>
    </source>
</evidence>
<dbReference type="InterPro" id="IPR004101">
    <property type="entry name" value="Mur_ligase_C"/>
</dbReference>
<evidence type="ECO:0000313" key="11">
    <source>
        <dbReference type="EMBL" id="SDT83918.1"/>
    </source>
</evidence>
<accession>A0A1H2DNI1</accession>
<dbReference type="PANTHER" id="PTHR43692">
    <property type="entry name" value="UDP-N-ACETYLMURAMOYLALANINE--D-GLUTAMATE LIGASE"/>
    <property type="match status" value="1"/>
</dbReference>
<dbReference type="Pfam" id="PF02875">
    <property type="entry name" value="Mur_ligase_C"/>
    <property type="match status" value="1"/>
</dbReference>